<evidence type="ECO:0000313" key="11">
    <source>
        <dbReference type="EMBL" id="OAM74035.1"/>
    </source>
</evidence>
<evidence type="ECO:0000256" key="6">
    <source>
        <dbReference type="ARBA" id="ARBA00023315"/>
    </source>
</evidence>
<dbReference type="RefSeq" id="WP_067459569.1">
    <property type="nucleotide sequence ID" value="NZ_LVVY01000127.1"/>
</dbReference>
<dbReference type="Gene3D" id="3.40.630.30">
    <property type="match status" value="1"/>
</dbReference>
<evidence type="ECO:0000256" key="1">
    <source>
        <dbReference type="ARBA" id="ARBA00011738"/>
    </source>
</evidence>
<protein>
    <recommendedName>
        <fullName evidence="3 9">Aminoglycoside N(6')-acetyltransferase type 1</fullName>
        <ecNumber evidence="2 9">2.3.1.82</ecNumber>
    </recommendedName>
    <alternativeName>
        <fullName evidence="7 9">Aminoglycoside resistance protein</fullName>
    </alternativeName>
</protein>
<evidence type="ECO:0000256" key="8">
    <source>
        <dbReference type="ARBA" id="ARBA00048923"/>
    </source>
</evidence>
<sequence length="161" mass="17085">MGGADHLGKPVNIAPATAADAADWTAMRTALWPKGGETAHAADVADLLQDAGETINLIARDAEGKALGFAEAALRRDYVNGCKTSPVAFLEGIFVMPEARGQGVARALVAAVEAWGREQGCIEFASDAAPDNFASLDMHRALGFEETQRVVFFRKVLAERD</sequence>
<evidence type="ECO:0000313" key="12">
    <source>
        <dbReference type="Proteomes" id="UP000078389"/>
    </source>
</evidence>
<dbReference type="InterPro" id="IPR000182">
    <property type="entry name" value="GNAT_dom"/>
</dbReference>
<dbReference type="InterPro" id="IPR016181">
    <property type="entry name" value="Acyl_CoA_acyltransferase"/>
</dbReference>
<dbReference type="NCBIfam" id="NF043067">
    <property type="entry name" value="AAC_6p_group_E"/>
    <property type="match status" value="1"/>
</dbReference>
<name>A0A178HPS9_9HYPH</name>
<keyword evidence="12" id="KW-1185">Reference proteome</keyword>
<evidence type="ECO:0000256" key="4">
    <source>
        <dbReference type="ARBA" id="ARBA00022679"/>
    </source>
</evidence>
<dbReference type="PANTHER" id="PTHR43877">
    <property type="entry name" value="AMINOALKYLPHOSPHONATE N-ACETYLTRANSFERASE-RELATED-RELATED"/>
    <property type="match status" value="1"/>
</dbReference>
<dbReference type="STRING" id="1770058.A3840_16770"/>
<dbReference type="InterPro" id="IPR024170">
    <property type="entry name" value="Aminoglycoside_N6-AcTrfrase"/>
</dbReference>
<gene>
    <name evidence="11" type="ORF">A3840_16770</name>
</gene>
<evidence type="ECO:0000256" key="3">
    <source>
        <dbReference type="ARBA" id="ARBA00017677"/>
    </source>
</evidence>
<accession>A0A178HPS9</accession>
<evidence type="ECO:0000256" key="9">
    <source>
        <dbReference type="PIRNR" id="PIRNR000452"/>
    </source>
</evidence>
<comment type="subunit">
    <text evidence="1 9">Homodimer.</text>
</comment>
<keyword evidence="5 9" id="KW-0046">Antibiotic resistance</keyword>
<evidence type="ECO:0000256" key="5">
    <source>
        <dbReference type="ARBA" id="ARBA00023251"/>
    </source>
</evidence>
<dbReference type="EMBL" id="LVVY01000127">
    <property type="protein sequence ID" value="OAM74035.1"/>
    <property type="molecule type" value="Genomic_DNA"/>
</dbReference>
<proteinExistence type="predicted"/>
<dbReference type="AlphaFoldDB" id="A0A178HPS9"/>
<organism evidence="11 12">
    <name type="scientific">Devosia elaeis</name>
    <dbReference type="NCBI Taxonomy" id="1770058"/>
    <lineage>
        <taxon>Bacteria</taxon>
        <taxon>Pseudomonadati</taxon>
        <taxon>Pseudomonadota</taxon>
        <taxon>Alphaproteobacteria</taxon>
        <taxon>Hyphomicrobiales</taxon>
        <taxon>Devosiaceae</taxon>
        <taxon>Devosia</taxon>
    </lineage>
</organism>
<evidence type="ECO:0000256" key="2">
    <source>
        <dbReference type="ARBA" id="ARBA00012888"/>
    </source>
</evidence>
<comment type="catalytic activity">
    <reaction evidence="8 9">
        <text>kanamycin B + acetyl-CoA = N(6')-acetylkanamycin B + CoA + H(+)</text>
        <dbReference type="Rhea" id="RHEA:16449"/>
        <dbReference type="ChEBI" id="CHEBI:15378"/>
        <dbReference type="ChEBI" id="CHEBI:57287"/>
        <dbReference type="ChEBI" id="CHEBI:57288"/>
        <dbReference type="ChEBI" id="CHEBI:58390"/>
        <dbReference type="ChEBI" id="CHEBI:58549"/>
        <dbReference type="EC" id="2.3.1.82"/>
    </reaction>
</comment>
<dbReference type="Pfam" id="PF00583">
    <property type="entry name" value="Acetyltransf_1"/>
    <property type="match status" value="1"/>
</dbReference>
<keyword evidence="4 9" id="KW-0808">Transferase</keyword>
<feature type="domain" description="N-acetyltransferase" evidence="10">
    <location>
        <begin position="11"/>
        <end position="161"/>
    </location>
</feature>
<dbReference type="SUPFAM" id="SSF55729">
    <property type="entry name" value="Acyl-CoA N-acyltransferases (Nat)"/>
    <property type="match status" value="1"/>
</dbReference>
<dbReference type="PIRSF" id="PIRSF000452">
    <property type="entry name" value="6-N-acetyltransf"/>
    <property type="match status" value="1"/>
</dbReference>
<dbReference type="Proteomes" id="UP000078389">
    <property type="component" value="Unassembled WGS sequence"/>
</dbReference>
<comment type="caution">
    <text evidence="11">The sequence shown here is derived from an EMBL/GenBank/DDBJ whole genome shotgun (WGS) entry which is preliminary data.</text>
</comment>
<dbReference type="InterPro" id="IPR050832">
    <property type="entry name" value="Bact_Acetyltransf"/>
</dbReference>
<dbReference type="PROSITE" id="PS51186">
    <property type="entry name" value="GNAT"/>
    <property type="match status" value="1"/>
</dbReference>
<dbReference type="EC" id="2.3.1.82" evidence="2 9"/>
<comment type="function">
    <text evidence="9">Catalyzes the transfer of an acetyl group from acetyl-CoA to the 6'-amino group of aminoglycoside molecules conferring resistance to antibiotics containing the purpurosamine ring.</text>
</comment>
<reference evidence="11 12" key="1">
    <citation type="submission" date="2016-03" db="EMBL/GenBank/DDBJ databases">
        <title>Genome sequencing of Devosia sp. S37.</title>
        <authorList>
            <person name="Mohd Nor M."/>
        </authorList>
    </citation>
    <scope>NUCLEOTIDE SEQUENCE [LARGE SCALE GENOMIC DNA]</scope>
    <source>
        <strain evidence="11 12">S37</strain>
    </source>
</reference>
<dbReference type="GO" id="GO:0047663">
    <property type="term" value="F:aminoglycoside 6'-N-acetyltransferase activity"/>
    <property type="evidence" value="ECO:0007669"/>
    <property type="project" value="UniProtKB-EC"/>
</dbReference>
<evidence type="ECO:0000256" key="7">
    <source>
        <dbReference type="ARBA" id="ARBA00029660"/>
    </source>
</evidence>
<evidence type="ECO:0000259" key="10">
    <source>
        <dbReference type="PROSITE" id="PS51186"/>
    </source>
</evidence>
<dbReference type="CDD" id="cd04301">
    <property type="entry name" value="NAT_SF"/>
    <property type="match status" value="1"/>
</dbReference>
<keyword evidence="6 9" id="KW-0012">Acyltransferase</keyword>
<dbReference type="GO" id="GO:0046677">
    <property type="term" value="P:response to antibiotic"/>
    <property type="evidence" value="ECO:0007669"/>
    <property type="project" value="UniProtKB-KW"/>
</dbReference>